<dbReference type="InterPro" id="IPR003702">
    <property type="entry name" value="ActCoA_hydro_N"/>
</dbReference>
<dbReference type="SUPFAM" id="SSF100950">
    <property type="entry name" value="NagB/RpiA/CoA transferase-like"/>
    <property type="match status" value="2"/>
</dbReference>
<dbReference type="PANTHER" id="PTHR21432:SF20">
    <property type="entry name" value="ACETYL-COA HYDROLASE"/>
    <property type="match status" value="1"/>
</dbReference>
<dbReference type="InterPro" id="IPR038460">
    <property type="entry name" value="AcetylCoA_hyd_C_sf"/>
</dbReference>
<dbReference type="STRING" id="1249552.PS2015_2519"/>
<evidence type="ECO:0000256" key="1">
    <source>
        <dbReference type="ARBA" id="ARBA00009632"/>
    </source>
</evidence>
<accession>A0A0S2KFR2</accession>
<gene>
    <name evidence="5" type="ORF">PS2015_2519</name>
</gene>
<dbReference type="InterPro" id="IPR026888">
    <property type="entry name" value="AcetylCoA_hyd_C"/>
</dbReference>
<evidence type="ECO:0000259" key="3">
    <source>
        <dbReference type="Pfam" id="PF02550"/>
    </source>
</evidence>
<organism evidence="5 6">
    <name type="scientific">Pseudohongiella spirulinae</name>
    <dbReference type="NCBI Taxonomy" id="1249552"/>
    <lineage>
        <taxon>Bacteria</taxon>
        <taxon>Pseudomonadati</taxon>
        <taxon>Pseudomonadota</taxon>
        <taxon>Gammaproteobacteria</taxon>
        <taxon>Pseudomonadales</taxon>
        <taxon>Pseudohongiellaceae</taxon>
        <taxon>Pseudohongiella</taxon>
    </lineage>
</organism>
<sequence>MTHFCDSALQAVQPIQSGFRVWCHSMAATPYRLLEALAEHSRQLQDVELLQLHLEHSEAVCDPALKGHLRNRCFFVGKSSRELVNQGLADYVPVFLSDIPTLFRRGEQPLDAAIIQVSPPDRHGNCSLGVSVEATLAACEVAPLIIAQINPQMPRTHGDAMIPLKRIDYAIEIDSPIAEHKPKEFADVHRQIGQQVAQLIRDGDCLQMGIGAIPDAALAALHGHKHLGIHTEMFSNGVLPLIESGVIDNSRKVIQPGKIVTSFGMGDRAFYDYVDDNTQLLFLDVGYVNSPAVIRKNPQTVSINSAIQIDLGGQVCSDSIGNKIYSGFGGQVDFVTGARLSVNGRSIIALPSTARGGKESRITAQLAPGAGVVTSRAQVDYVVTEFGIAKLSGSSLRERAQQLINIAHPDFRDQLRKGI</sequence>
<dbReference type="Gene3D" id="3.40.1080.20">
    <property type="entry name" value="Acetyl-CoA hydrolase/transferase C-terminal domain"/>
    <property type="match status" value="1"/>
</dbReference>
<dbReference type="EMBL" id="CP013189">
    <property type="protein sequence ID" value="ALO47153.1"/>
    <property type="molecule type" value="Genomic_DNA"/>
</dbReference>
<keyword evidence="6" id="KW-1185">Reference proteome</keyword>
<evidence type="ECO:0000313" key="6">
    <source>
        <dbReference type="Proteomes" id="UP000065641"/>
    </source>
</evidence>
<dbReference type="PATRIC" id="fig|1249552.3.peg.2535"/>
<comment type="similarity">
    <text evidence="1">Belongs to the acetyl-CoA hydrolase/transferase family.</text>
</comment>
<dbReference type="GO" id="GO:0008775">
    <property type="term" value="F:acetate CoA-transferase activity"/>
    <property type="evidence" value="ECO:0007669"/>
    <property type="project" value="InterPro"/>
</dbReference>
<dbReference type="Proteomes" id="UP000065641">
    <property type="component" value="Chromosome"/>
</dbReference>
<evidence type="ECO:0000313" key="5">
    <source>
        <dbReference type="EMBL" id="ALO47153.1"/>
    </source>
</evidence>
<dbReference type="AlphaFoldDB" id="A0A0S2KFR2"/>
<dbReference type="KEGG" id="pspi:PS2015_2519"/>
<evidence type="ECO:0000259" key="4">
    <source>
        <dbReference type="Pfam" id="PF13336"/>
    </source>
</evidence>
<feature type="domain" description="Acetyl-CoA hydrolase/transferase C-terminal" evidence="4">
    <location>
        <begin position="266"/>
        <end position="417"/>
    </location>
</feature>
<dbReference type="GO" id="GO:0006083">
    <property type="term" value="P:acetate metabolic process"/>
    <property type="evidence" value="ECO:0007669"/>
    <property type="project" value="InterPro"/>
</dbReference>
<dbReference type="Pfam" id="PF13336">
    <property type="entry name" value="AcetylCoA_hyd_C"/>
    <property type="match status" value="1"/>
</dbReference>
<reference evidence="5 6" key="1">
    <citation type="submission" date="2015-11" db="EMBL/GenBank/DDBJ databases">
        <authorList>
            <person name="Zhang Y."/>
            <person name="Guo Z."/>
        </authorList>
    </citation>
    <scope>NUCLEOTIDE SEQUENCE [LARGE SCALE GENOMIC DNA]</scope>
    <source>
        <strain evidence="5 6">KCTC 32221</strain>
    </source>
</reference>
<dbReference type="Pfam" id="PF02550">
    <property type="entry name" value="AcetylCoA_hydro"/>
    <property type="match status" value="1"/>
</dbReference>
<feature type="domain" description="Acetyl-CoA hydrolase/transferase N-terminal" evidence="3">
    <location>
        <begin position="59"/>
        <end position="174"/>
    </location>
</feature>
<dbReference type="Gene3D" id="3.30.750.70">
    <property type="entry name" value="4-hydroxybutyrate coenzyme like domains"/>
    <property type="match status" value="1"/>
</dbReference>
<name>A0A0S2KFR2_9GAMM</name>
<keyword evidence="2 5" id="KW-0808">Transferase</keyword>
<protein>
    <submittedName>
        <fullName evidence="5">4-hydroxybutyrate CoA-transferase</fullName>
    </submittedName>
</protein>
<dbReference type="Gene3D" id="3.40.1080.10">
    <property type="entry name" value="Glutaconate Coenzyme A-transferase"/>
    <property type="match status" value="1"/>
</dbReference>
<dbReference type="InterPro" id="IPR046433">
    <property type="entry name" value="ActCoA_hydro"/>
</dbReference>
<evidence type="ECO:0000256" key="2">
    <source>
        <dbReference type="ARBA" id="ARBA00022679"/>
    </source>
</evidence>
<dbReference type="InterPro" id="IPR037171">
    <property type="entry name" value="NagB/RpiA_transferase-like"/>
</dbReference>
<dbReference type="PANTHER" id="PTHR21432">
    <property type="entry name" value="ACETYL-COA HYDROLASE-RELATED"/>
    <property type="match status" value="1"/>
</dbReference>
<proteinExistence type="inferred from homology"/>